<evidence type="ECO:0000256" key="4">
    <source>
        <dbReference type="ARBA" id="ARBA00011245"/>
    </source>
</evidence>
<evidence type="ECO:0000256" key="3">
    <source>
        <dbReference type="ARBA" id="ARBA00010790"/>
    </source>
</evidence>
<dbReference type="PIRSF" id="PIRSF000137">
    <property type="entry name" value="Alcohol_oxidase"/>
    <property type="match status" value="1"/>
</dbReference>
<comment type="subunit">
    <text evidence="4">Monomer.</text>
</comment>
<evidence type="ECO:0000256" key="15">
    <source>
        <dbReference type="ARBA" id="ARBA00034029"/>
    </source>
</evidence>
<comment type="catalytic activity">
    <reaction evidence="13">
        <text>pyranose + acceptor = pyranos-2-ulose + reduced acceptor.</text>
        <dbReference type="EC" id="1.1.99.29"/>
    </reaction>
</comment>
<gene>
    <name evidence="23" type="ORF">CVT25_011683</name>
</gene>
<keyword evidence="9 19" id="KW-0274">FAD</keyword>
<evidence type="ECO:0000256" key="12">
    <source>
        <dbReference type="ARBA" id="ARBA00024699"/>
    </source>
</evidence>
<organism evidence="23 24">
    <name type="scientific">Psilocybe cyanescens</name>
    <dbReference type="NCBI Taxonomy" id="93625"/>
    <lineage>
        <taxon>Eukaryota</taxon>
        <taxon>Fungi</taxon>
        <taxon>Dikarya</taxon>
        <taxon>Basidiomycota</taxon>
        <taxon>Agaricomycotina</taxon>
        <taxon>Agaricomycetes</taxon>
        <taxon>Agaricomycetidae</taxon>
        <taxon>Agaricales</taxon>
        <taxon>Agaricineae</taxon>
        <taxon>Strophariaceae</taxon>
        <taxon>Psilocybe</taxon>
    </lineage>
</organism>
<keyword evidence="8 20" id="KW-0732">Signal</keyword>
<keyword evidence="11" id="KW-0325">Glycoprotein</keyword>
<dbReference type="STRING" id="93625.A0A409WIH7"/>
<name>A0A409WIH7_PSICY</name>
<dbReference type="GO" id="GO:0050660">
    <property type="term" value="F:flavin adenine dinucleotide binding"/>
    <property type="evidence" value="ECO:0007669"/>
    <property type="project" value="InterPro"/>
</dbReference>
<dbReference type="InParanoid" id="A0A409WIH7"/>
<dbReference type="Pfam" id="PF05199">
    <property type="entry name" value="GMC_oxred_C"/>
    <property type="match status" value="1"/>
</dbReference>
<dbReference type="OrthoDB" id="269227at2759"/>
<comment type="catalytic activity">
    <reaction evidence="14">
        <text>pyranose + acceptor = pyranos-2,3-diulose + reduced acceptor.</text>
        <dbReference type="EC" id="1.1.99.29"/>
    </reaction>
</comment>
<evidence type="ECO:0000256" key="7">
    <source>
        <dbReference type="ARBA" id="ARBA00022630"/>
    </source>
</evidence>
<dbReference type="GO" id="GO:0005576">
    <property type="term" value="C:extracellular region"/>
    <property type="evidence" value="ECO:0007669"/>
    <property type="project" value="UniProtKB-SubCell"/>
</dbReference>
<keyword evidence="7" id="KW-0285">Flavoprotein</keyword>
<comment type="catalytic activity">
    <reaction evidence="16">
        <text>a pyranoside + acceptor = a pyranosid-3-ulose + reduced acceptor.</text>
        <dbReference type="EC" id="1.1.99.29"/>
    </reaction>
</comment>
<dbReference type="InterPro" id="IPR000172">
    <property type="entry name" value="GMC_OxRdtase_N"/>
</dbReference>
<dbReference type="InterPro" id="IPR007867">
    <property type="entry name" value="GMC_OxRtase_C"/>
</dbReference>
<evidence type="ECO:0000256" key="6">
    <source>
        <dbReference type="ARBA" id="ARBA00022525"/>
    </source>
</evidence>
<dbReference type="Pfam" id="PF00732">
    <property type="entry name" value="GMC_oxred_N"/>
    <property type="match status" value="1"/>
</dbReference>
<keyword evidence="6" id="KW-0964">Secreted</keyword>
<comment type="cofactor">
    <cofactor evidence="1 19">
        <name>FAD</name>
        <dbReference type="ChEBI" id="CHEBI:57692"/>
    </cofactor>
</comment>
<evidence type="ECO:0000256" key="1">
    <source>
        <dbReference type="ARBA" id="ARBA00001974"/>
    </source>
</evidence>
<sequence>MKAIFSVPIALAPLMLSVSGAVIQDVSQLSKTTYDFIIVGGGTAGAVVASRLSENSNFQVLLIEAGPTTTRNVGVVNAIVPGLFGGLQKSIYDWNYTTVPGIGINNRTLNYPRGHILGGSSSINGMAYTRGSKDDYNRWAQVTGDSGWSWNNLLPYFFKNEQFTQSVYDGNNGLSPVINPSVHGVNGSMFTSLPTNAKPIDPRVIQVTQELPSTFPFLQDMNAGTPLGVGWNQATIGDGTRSSSATAYLSNAATSRSNLDVLVNTKVTRVLGTSNAFKSVEISGTTTTLTANKEIILSAGNINTPQILLNSGIGDKNELATLNIPSVLNLPSVGKNLTDQPNLSIQFSVNSNGFWDTINTNTTLQALALSLWNQNKTGPYASPFTNFLAWSRLPSNSPILAQFGDPSAGPNTPHIELFPLSASSSATQSGLFGSMAAIIVSPSSRGSVTLNAADRFGPPNIDLGYYTSDFDINAMVQAIKLAQQFYGTAAFSGYVVQQLAPPPNSTDDQLKAYIRSATTSVWHGVGSASMSAQGATYGVVDPDLRVKGASGLRIVDASVIPLIPVAHMQAPVYVVAERASDLIKSAWS</sequence>
<dbReference type="InterPro" id="IPR012132">
    <property type="entry name" value="GMC_OxRdtase"/>
</dbReference>
<feature type="chain" id="PRO_5019244027" description="pyranose dehydrogenase (acceptor)" evidence="20">
    <location>
        <begin position="21"/>
        <end position="588"/>
    </location>
</feature>
<feature type="domain" description="Glucose-methanol-choline oxidoreductase N-terminal" evidence="21">
    <location>
        <begin position="34"/>
        <end position="341"/>
    </location>
</feature>
<dbReference type="Gene3D" id="3.50.50.60">
    <property type="entry name" value="FAD/NAD(P)-binding domain"/>
    <property type="match status" value="1"/>
</dbReference>
<comment type="caution">
    <text evidence="23">The sequence shown here is derived from an EMBL/GenBank/DDBJ whole genome shotgun (WGS) entry which is preliminary data.</text>
</comment>
<protein>
    <recommendedName>
        <fullName evidence="5">pyranose dehydrogenase (acceptor)</fullName>
        <ecNumber evidence="5">1.1.99.29</ecNumber>
    </recommendedName>
</protein>
<reference evidence="23 24" key="1">
    <citation type="journal article" date="2018" name="Evol. Lett.">
        <title>Horizontal gene cluster transfer increased hallucinogenic mushroom diversity.</title>
        <authorList>
            <person name="Reynolds H.T."/>
            <person name="Vijayakumar V."/>
            <person name="Gluck-Thaler E."/>
            <person name="Korotkin H.B."/>
            <person name="Matheny P.B."/>
            <person name="Slot J.C."/>
        </authorList>
    </citation>
    <scope>NUCLEOTIDE SEQUENCE [LARGE SCALE GENOMIC DNA]</scope>
    <source>
        <strain evidence="23 24">2631</strain>
    </source>
</reference>
<evidence type="ECO:0000259" key="21">
    <source>
        <dbReference type="Pfam" id="PF00732"/>
    </source>
</evidence>
<evidence type="ECO:0000256" key="20">
    <source>
        <dbReference type="SAM" id="SignalP"/>
    </source>
</evidence>
<dbReference type="SUPFAM" id="SSF51905">
    <property type="entry name" value="FAD/NAD(P)-binding domain"/>
    <property type="match status" value="1"/>
</dbReference>
<evidence type="ECO:0000256" key="11">
    <source>
        <dbReference type="ARBA" id="ARBA00023180"/>
    </source>
</evidence>
<feature type="binding site" evidence="19">
    <location>
        <begin position="522"/>
        <end position="523"/>
    </location>
    <ligand>
        <name>FAD</name>
        <dbReference type="ChEBI" id="CHEBI:57692"/>
    </ligand>
</feature>
<dbReference type="SUPFAM" id="SSF54373">
    <property type="entry name" value="FAD-linked reductases, C-terminal domain"/>
    <property type="match status" value="1"/>
</dbReference>
<comment type="catalytic activity">
    <reaction evidence="17">
        <text>a pyranoside + acceptor = a pyranosid-3,4-diulose + reduced acceptor.</text>
        <dbReference type="EC" id="1.1.99.29"/>
    </reaction>
</comment>
<accession>A0A409WIH7</accession>
<feature type="binding site" evidence="19">
    <location>
        <position position="267"/>
    </location>
    <ligand>
        <name>FAD</name>
        <dbReference type="ChEBI" id="CHEBI:57692"/>
    </ligand>
</feature>
<evidence type="ECO:0000313" key="24">
    <source>
        <dbReference type="Proteomes" id="UP000283269"/>
    </source>
</evidence>
<dbReference type="PANTHER" id="PTHR11552:SF201">
    <property type="entry name" value="GLUCOSE-METHANOL-CHOLINE OXIDOREDUCTASE N-TERMINAL DOMAIN-CONTAINING PROTEIN"/>
    <property type="match status" value="1"/>
</dbReference>
<feature type="active site" description="Proton donor" evidence="18">
    <location>
        <position position="523"/>
    </location>
</feature>
<evidence type="ECO:0000256" key="13">
    <source>
        <dbReference type="ARBA" id="ARBA00033986"/>
    </source>
</evidence>
<feature type="signal peptide" evidence="20">
    <location>
        <begin position="1"/>
        <end position="20"/>
    </location>
</feature>
<dbReference type="EC" id="1.1.99.29" evidence="5"/>
<dbReference type="PANTHER" id="PTHR11552">
    <property type="entry name" value="GLUCOSE-METHANOL-CHOLINE GMC OXIDOREDUCTASE"/>
    <property type="match status" value="1"/>
</dbReference>
<evidence type="ECO:0000256" key="17">
    <source>
        <dbReference type="ARBA" id="ARBA00034059"/>
    </source>
</evidence>
<dbReference type="AlphaFoldDB" id="A0A409WIH7"/>
<evidence type="ECO:0000256" key="10">
    <source>
        <dbReference type="ARBA" id="ARBA00023002"/>
    </source>
</evidence>
<comment type="subcellular location">
    <subcellularLocation>
        <location evidence="2">Secreted</location>
    </subcellularLocation>
</comment>
<keyword evidence="24" id="KW-1185">Reference proteome</keyword>
<evidence type="ECO:0000313" key="23">
    <source>
        <dbReference type="EMBL" id="PPQ78312.1"/>
    </source>
</evidence>
<comment type="similarity">
    <text evidence="3">Belongs to the GMC oxidoreductase family.</text>
</comment>
<evidence type="ECO:0000256" key="14">
    <source>
        <dbReference type="ARBA" id="ARBA00034010"/>
    </source>
</evidence>
<dbReference type="InterPro" id="IPR036188">
    <property type="entry name" value="FAD/NAD-bd_sf"/>
</dbReference>
<evidence type="ECO:0000259" key="22">
    <source>
        <dbReference type="Pfam" id="PF05199"/>
    </source>
</evidence>
<evidence type="ECO:0000256" key="8">
    <source>
        <dbReference type="ARBA" id="ARBA00022729"/>
    </source>
</evidence>
<dbReference type="GO" id="GO:0033718">
    <property type="term" value="F:pyranose dehydrogenase (acceptor) activity"/>
    <property type="evidence" value="ECO:0007669"/>
    <property type="project" value="UniProtKB-EC"/>
</dbReference>
<proteinExistence type="inferred from homology"/>
<feature type="domain" description="Glucose-methanol-choline oxidoreductase C-terminal" evidence="22">
    <location>
        <begin position="442"/>
        <end position="576"/>
    </location>
</feature>
<evidence type="ECO:0000256" key="16">
    <source>
        <dbReference type="ARBA" id="ARBA00034050"/>
    </source>
</evidence>
<dbReference type="EMBL" id="NHYD01003422">
    <property type="protein sequence ID" value="PPQ78312.1"/>
    <property type="molecule type" value="Genomic_DNA"/>
</dbReference>
<evidence type="ECO:0000256" key="19">
    <source>
        <dbReference type="PIRSR" id="PIRSR000137-2"/>
    </source>
</evidence>
<dbReference type="Proteomes" id="UP000283269">
    <property type="component" value="Unassembled WGS sequence"/>
</dbReference>
<evidence type="ECO:0000256" key="18">
    <source>
        <dbReference type="PIRSR" id="PIRSR000137-1"/>
    </source>
</evidence>
<keyword evidence="10" id="KW-0560">Oxidoreductase</keyword>
<feature type="active site" description="Proton acceptor" evidence="18">
    <location>
        <position position="567"/>
    </location>
</feature>
<evidence type="ECO:0000256" key="5">
    <source>
        <dbReference type="ARBA" id="ARBA00013177"/>
    </source>
</evidence>
<evidence type="ECO:0000256" key="9">
    <source>
        <dbReference type="ARBA" id="ARBA00022827"/>
    </source>
</evidence>
<dbReference type="Gene3D" id="3.30.560.10">
    <property type="entry name" value="Glucose Oxidase, domain 3"/>
    <property type="match status" value="1"/>
</dbReference>
<comment type="catalytic activity">
    <reaction evidence="15">
        <text>pyranose + acceptor = pyranos-3-ulose + reduced acceptor.</text>
        <dbReference type="EC" id="1.1.99.29"/>
    </reaction>
</comment>
<comment type="function">
    <text evidence="12">Catalyzes the single-oxidation or sequential double oxidation reaction of carbohydrates primarily at carbon-2 and/or carbon-3 with the concomitant reduction of the flavin. The enzyme exhibits a broad sugar substrate specificity, oxidizing different aldopyranoses to the corresponding C-1, C-2, C-3 or C-1,2, C-2,3 and C-3,4 (di)dehydro sugars with substrate-specific regioselectivity. Accepts only a narrow range of electron acceptors such as substituted benzoquinones and complexed metal ions and reacts extremely slowly with O(2) as acceptor. May play a role in the natural recycling of plant matter by oxidizing all major monosaccharides in lignocellulose and by reducing quinone compounds or reactive radical species generated during lignin depolymerization.</text>
</comment>
<evidence type="ECO:0000256" key="2">
    <source>
        <dbReference type="ARBA" id="ARBA00004613"/>
    </source>
</evidence>